<proteinExistence type="predicted"/>
<dbReference type="HOGENOM" id="CLU_2392913_0_0_2"/>
<dbReference type="EMBL" id="CM001436">
    <property type="protein sequence ID" value="EHQ34911.1"/>
    <property type="molecule type" value="Genomic_DNA"/>
</dbReference>
<sequence length="93" mass="9702">MFIQVVCLISIFCSVSGCLEGDVVREENPDAFLAKDEEGSAAVQGSGDPGYSEINDNSGNDSPAGTCPFGNHCSCPGCSLWLDADNDGYCDRG</sequence>
<protein>
    <submittedName>
        <fullName evidence="2">Uncharacterized protein</fullName>
    </submittedName>
</protein>
<gene>
    <name evidence="2" type="ORF">Metlim_0788</name>
</gene>
<dbReference type="AlphaFoldDB" id="H1YWY8"/>
<dbReference type="InParanoid" id="H1YWY8"/>
<keyword evidence="3" id="KW-1185">Reference proteome</keyword>
<name>H1YWY8_9EURY</name>
<evidence type="ECO:0000256" key="1">
    <source>
        <dbReference type="SAM" id="MobiDB-lite"/>
    </source>
</evidence>
<evidence type="ECO:0000313" key="3">
    <source>
        <dbReference type="Proteomes" id="UP000005741"/>
    </source>
</evidence>
<organism evidence="2 3">
    <name type="scientific">Methanoplanus limicola DSM 2279</name>
    <dbReference type="NCBI Taxonomy" id="937775"/>
    <lineage>
        <taxon>Archaea</taxon>
        <taxon>Methanobacteriati</taxon>
        <taxon>Methanobacteriota</taxon>
        <taxon>Stenosarchaea group</taxon>
        <taxon>Methanomicrobia</taxon>
        <taxon>Methanomicrobiales</taxon>
        <taxon>Methanomicrobiaceae</taxon>
        <taxon>Methanoplanus</taxon>
    </lineage>
</organism>
<evidence type="ECO:0000313" key="2">
    <source>
        <dbReference type="EMBL" id="EHQ34911.1"/>
    </source>
</evidence>
<reference evidence="2 3" key="1">
    <citation type="submission" date="2011-10" db="EMBL/GenBank/DDBJ databases">
        <title>The Improved High-Quality Draft genome of Methanoplanus limicola DSM 2279.</title>
        <authorList>
            <consortium name="US DOE Joint Genome Institute (JGI-PGF)"/>
            <person name="Lucas S."/>
            <person name="Copeland A."/>
            <person name="Lapidus A."/>
            <person name="Glavina del Rio T."/>
            <person name="Dalin E."/>
            <person name="Tice H."/>
            <person name="Bruce D."/>
            <person name="Goodwin L."/>
            <person name="Pitluck S."/>
            <person name="Peters L."/>
            <person name="Mikhailova N."/>
            <person name="Lu M."/>
            <person name="Kyrpides N."/>
            <person name="Mavromatis K."/>
            <person name="Ivanova N."/>
            <person name="Markowitz V."/>
            <person name="Cheng J.-F."/>
            <person name="Hugenholtz P."/>
            <person name="Woyke T."/>
            <person name="Wu D."/>
            <person name="Wirth R."/>
            <person name="Brambilla E.-M."/>
            <person name="Klenk H.-P."/>
            <person name="Eisen J.A."/>
        </authorList>
    </citation>
    <scope>NUCLEOTIDE SEQUENCE [LARGE SCALE GENOMIC DNA]</scope>
    <source>
        <strain evidence="2 3">DSM 2279</strain>
    </source>
</reference>
<dbReference type="STRING" id="937775.Metlim_0788"/>
<accession>H1YWY8</accession>
<dbReference type="Proteomes" id="UP000005741">
    <property type="component" value="Chromosome"/>
</dbReference>
<feature type="region of interest" description="Disordered" evidence="1">
    <location>
        <begin position="35"/>
        <end position="59"/>
    </location>
</feature>